<feature type="transmembrane region" description="Helical" evidence="2">
    <location>
        <begin position="287"/>
        <end position="305"/>
    </location>
</feature>
<protein>
    <submittedName>
        <fullName evidence="3">Uncharacterized protein</fullName>
    </submittedName>
</protein>
<feature type="transmembrane region" description="Helical" evidence="2">
    <location>
        <begin position="220"/>
        <end position="239"/>
    </location>
</feature>
<dbReference type="EMBL" id="CP086322">
    <property type="protein sequence ID" value="UQA95349.1"/>
    <property type="molecule type" value="Genomic_DNA"/>
</dbReference>
<keyword evidence="2" id="KW-0472">Membrane</keyword>
<dbReference type="RefSeq" id="WP_248866266.1">
    <property type="nucleotide sequence ID" value="NZ_CP086322.1"/>
</dbReference>
<feature type="transmembrane region" description="Helical" evidence="2">
    <location>
        <begin position="123"/>
        <end position="148"/>
    </location>
</feature>
<reference evidence="3" key="1">
    <citation type="submission" date="2021-10" db="EMBL/GenBank/DDBJ databases">
        <title>Streptomyces nigrumlapis sp.nov.,an antimicrobial producing actinobacterium isolated from Black Gobi rocks.</title>
        <authorList>
            <person name="Wen Y."/>
            <person name="Zhang W."/>
            <person name="Liu X.G."/>
        </authorList>
    </citation>
    <scope>NUCLEOTIDE SEQUENCE</scope>
    <source>
        <strain evidence="3">ST13-2-2</strain>
    </source>
</reference>
<evidence type="ECO:0000256" key="1">
    <source>
        <dbReference type="SAM" id="MobiDB-lite"/>
    </source>
</evidence>
<feature type="transmembrane region" description="Helical" evidence="2">
    <location>
        <begin position="12"/>
        <end position="31"/>
    </location>
</feature>
<feature type="transmembrane region" description="Helical" evidence="2">
    <location>
        <begin position="169"/>
        <end position="191"/>
    </location>
</feature>
<feature type="transmembrane region" description="Helical" evidence="2">
    <location>
        <begin position="86"/>
        <end position="103"/>
    </location>
</feature>
<dbReference type="Proteomes" id="UP000830115">
    <property type="component" value="Chromosome"/>
</dbReference>
<accession>A0ABY4MC34</accession>
<feature type="compositionally biased region" description="Gly residues" evidence="1">
    <location>
        <begin position="366"/>
        <end position="376"/>
    </location>
</feature>
<organism evidence="3 4">
    <name type="scientific">Streptomyces halobius</name>
    <dbReference type="NCBI Taxonomy" id="2879846"/>
    <lineage>
        <taxon>Bacteria</taxon>
        <taxon>Bacillati</taxon>
        <taxon>Actinomycetota</taxon>
        <taxon>Actinomycetes</taxon>
        <taxon>Kitasatosporales</taxon>
        <taxon>Streptomycetaceae</taxon>
        <taxon>Streptomyces</taxon>
    </lineage>
</organism>
<keyword evidence="2" id="KW-1133">Transmembrane helix</keyword>
<feature type="transmembrane region" description="Helical" evidence="2">
    <location>
        <begin position="246"/>
        <end position="267"/>
    </location>
</feature>
<feature type="transmembrane region" description="Helical" evidence="2">
    <location>
        <begin position="61"/>
        <end position="79"/>
    </location>
</feature>
<evidence type="ECO:0000313" key="3">
    <source>
        <dbReference type="EMBL" id="UQA95349.1"/>
    </source>
</evidence>
<evidence type="ECO:0000313" key="4">
    <source>
        <dbReference type="Proteomes" id="UP000830115"/>
    </source>
</evidence>
<keyword evidence="2" id="KW-0812">Transmembrane</keyword>
<keyword evidence="4" id="KW-1185">Reference proteome</keyword>
<feature type="compositionally biased region" description="Pro residues" evidence="1">
    <location>
        <begin position="322"/>
        <end position="365"/>
    </location>
</feature>
<feature type="region of interest" description="Disordered" evidence="1">
    <location>
        <begin position="322"/>
        <end position="376"/>
    </location>
</feature>
<proteinExistence type="predicted"/>
<name>A0ABY4MC34_9ACTN</name>
<evidence type="ECO:0000256" key="2">
    <source>
        <dbReference type="SAM" id="Phobius"/>
    </source>
</evidence>
<gene>
    <name evidence="3" type="ORF">K9S39_28940</name>
</gene>
<sequence length="376" mass="39037">MQQSMALAKGARITGGVFCALFFLNSAYWLGVDLSTFGMAGVWESWLGDRKPGTDAVTNPLVLGMAIVQLSATIAAFAARRTAGGLLAVATTLTFATGVQVMISTGNSTDLTRYFVSNVDRNSATFLAVFLNSLALAFLAFCAAIVLLAGMRAWPRATPSDPPMRPGKAAGTVSGLVLGAMALCYLAWHIYVLVQNGVDSFSALYLGKGTLTFLLDLSPGWYSLVLLALTAIAGLNCLMRGCAARGLAIGLAALLLPKALVTTIVLAGHDVLFQLSEYAPGLSVINHIQLFLDLLGSLAMLALMGKGEPVAPAWQPPAQLPTFPAPGFVPGPQGPPPASWQQGPPMPQQGPPMAPPVAPPPPQGPPQGGGFGPPQY</sequence>